<gene>
    <name evidence="7" type="ORF">ACE1B6_24655</name>
</gene>
<dbReference type="SUPFAM" id="SSF52091">
    <property type="entry name" value="SpoIIaa-like"/>
    <property type="match status" value="1"/>
</dbReference>
<evidence type="ECO:0000256" key="1">
    <source>
        <dbReference type="ARBA" id="ARBA00004141"/>
    </source>
</evidence>
<feature type="transmembrane region" description="Helical" evidence="5">
    <location>
        <begin position="316"/>
        <end position="337"/>
    </location>
</feature>
<evidence type="ECO:0000256" key="4">
    <source>
        <dbReference type="ARBA" id="ARBA00023136"/>
    </source>
</evidence>
<feature type="transmembrane region" description="Helical" evidence="5">
    <location>
        <begin position="12"/>
        <end position="33"/>
    </location>
</feature>
<feature type="transmembrane region" description="Helical" evidence="5">
    <location>
        <begin position="285"/>
        <end position="309"/>
    </location>
</feature>
<name>A0ABV4YHY7_9CYAN</name>
<protein>
    <submittedName>
        <fullName evidence="7">SulP family inorganic anion transporter</fullName>
    </submittedName>
</protein>
<dbReference type="RefSeq" id="WP_413259933.1">
    <property type="nucleotide sequence ID" value="NZ_JBHFNS010000089.1"/>
</dbReference>
<keyword evidence="3 5" id="KW-1133">Transmembrane helix</keyword>
<evidence type="ECO:0000259" key="6">
    <source>
        <dbReference type="PROSITE" id="PS50801"/>
    </source>
</evidence>
<dbReference type="CDD" id="cd07042">
    <property type="entry name" value="STAS_SulP_like_sulfate_transporter"/>
    <property type="match status" value="1"/>
</dbReference>
<sequence>MQLANRITFNHLRGDLFGGITAAIVALPMALAFGVASGAGAIAGLYGAAILGFFAALFGGTPTLISGPTGPMTVVMTAIVLNMTAKNPENGLAMAFTVVMLAGVFQILFGILKLGKFITLMPYTVISGFMSGIGVIMIVLQIGPFLGQANPKGGIVGVISAIPTFTQNLDPVETALATLTLAILFLTPKKIRRLVPPQLLALVIGTVIAAVFLKDFDLRLIGAIPTGLPTPQLPVFTLDQMTIMLVDGVMLGMLGCIDSLLTSVIADSITRTQHDSDKELVGQGIGNLLSGIFGALPGAGATMGTVVNIQAGGRTVLSGMLHAVVLLVLVLGASGLTQFIPQAVLAGILVKVGIDIVDWNFLKRAHKVSWKAAAIMYGVLLLTVFVDLIVAVGVGVFIANILTIQSLADIQSDKVKAITHADDQIPLSYEEKLLLKEAKGSVLILHLGGPMSFGAAKAISQRQAIMDEYNILILDVNDVPKLGVTATLAIEKMIEDATHKKVEVFIVSSGEKVKTRLERFNILDRVPENNLVSTRLEALEKAVMYVKGEVGVGAESNAYSQAEEKDFLSEDQSAVDSTLTKKTL</sequence>
<reference evidence="7 8" key="1">
    <citation type="submission" date="2024-09" db="EMBL/GenBank/DDBJ databases">
        <title>Floridaenema gen nov. (Aerosakkonemataceae, Aerosakkonematales ord. nov., Cyanobacteria) from benthic tropical and subtropical fresh waters, with the description of four new species.</title>
        <authorList>
            <person name="Moretto J.A."/>
            <person name="Berthold D.E."/>
            <person name="Lefler F.W."/>
            <person name="Huang I.-S."/>
            <person name="Laughinghouse H. IV."/>
        </authorList>
    </citation>
    <scope>NUCLEOTIDE SEQUENCE [LARGE SCALE GENOMIC DNA]</scope>
    <source>
        <strain evidence="7 8">BLCC-F154</strain>
    </source>
</reference>
<feature type="transmembrane region" description="Helical" evidence="5">
    <location>
        <begin position="123"/>
        <end position="143"/>
    </location>
</feature>
<comment type="subcellular location">
    <subcellularLocation>
        <location evidence="1">Membrane</location>
        <topology evidence="1">Multi-pass membrane protein</topology>
    </subcellularLocation>
</comment>
<evidence type="ECO:0000256" key="3">
    <source>
        <dbReference type="ARBA" id="ARBA00022989"/>
    </source>
</evidence>
<evidence type="ECO:0000313" key="7">
    <source>
        <dbReference type="EMBL" id="MFB2938451.1"/>
    </source>
</evidence>
<organism evidence="7 8">
    <name type="scientific">Floridaenema fluviatile BLCC-F154</name>
    <dbReference type="NCBI Taxonomy" id="3153640"/>
    <lineage>
        <taxon>Bacteria</taxon>
        <taxon>Bacillati</taxon>
        <taxon>Cyanobacteriota</taxon>
        <taxon>Cyanophyceae</taxon>
        <taxon>Oscillatoriophycideae</taxon>
        <taxon>Aerosakkonematales</taxon>
        <taxon>Aerosakkonemataceae</taxon>
        <taxon>Floridanema</taxon>
        <taxon>Floridanema fluviatile</taxon>
    </lineage>
</organism>
<feature type="transmembrane region" description="Helical" evidence="5">
    <location>
        <begin position="374"/>
        <end position="402"/>
    </location>
</feature>
<dbReference type="Pfam" id="PF01740">
    <property type="entry name" value="STAS"/>
    <property type="match status" value="1"/>
</dbReference>
<dbReference type="InterPro" id="IPR036513">
    <property type="entry name" value="STAS_dom_sf"/>
</dbReference>
<dbReference type="PANTHER" id="PTHR11814">
    <property type="entry name" value="SULFATE TRANSPORTER"/>
    <property type="match status" value="1"/>
</dbReference>
<proteinExistence type="predicted"/>
<dbReference type="EMBL" id="JBHFNS010000089">
    <property type="protein sequence ID" value="MFB2938451.1"/>
    <property type="molecule type" value="Genomic_DNA"/>
</dbReference>
<comment type="caution">
    <text evidence="7">The sequence shown here is derived from an EMBL/GenBank/DDBJ whole genome shotgun (WGS) entry which is preliminary data.</text>
</comment>
<keyword evidence="2 5" id="KW-0812">Transmembrane</keyword>
<keyword evidence="8" id="KW-1185">Reference proteome</keyword>
<feature type="transmembrane region" description="Helical" evidence="5">
    <location>
        <begin position="91"/>
        <end position="111"/>
    </location>
</feature>
<evidence type="ECO:0000256" key="5">
    <source>
        <dbReference type="SAM" id="Phobius"/>
    </source>
</evidence>
<feature type="transmembrane region" description="Helical" evidence="5">
    <location>
        <begin position="243"/>
        <end position="265"/>
    </location>
</feature>
<dbReference type="PROSITE" id="PS50801">
    <property type="entry name" value="STAS"/>
    <property type="match status" value="1"/>
</dbReference>
<dbReference type="InterPro" id="IPR011547">
    <property type="entry name" value="SLC26A/SulP_dom"/>
</dbReference>
<feature type="domain" description="STAS" evidence="6">
    <location>
        <begin position="441"/>
        <end position="542"/>
    </location>
</feature>
<dbReference type="Pfam" id="PF00916">
    <property type="entry name" value="Sulfate_transp"/>
    <property type="match status" value="1"/>
</dbReference>
<dbReference type="Proteomes" id="UP001576776">
    <property type="component" value="Unassembled WGS sequence"/>
</dbReference>
<dbReference type="InterPro" id="IPR001902">
    <property type="entry name" value="SLC26A/SulP_fam"/>
</dbReference>
<keyword evidence="4 5" id="KW-0472">Membrane</keyword>
<evidence type="ECO:0000256" key="2">
    <source>
        <dbReference type="ARBA" id="ARBA00022692"/>
    </source>
</evidence>
<accession>A0ABV4YHY7</accession>
<dbReference type="Gene3D" id="3.30.750.24">
    <property type="entry name" value="STAS domain"/>
    <property type="match status" value="1"/>
</dbReference>
<dbReference type="InterPro" id="IPR002645">
    <property type="entry name" value="STAS_dom"/>
</dbReference>
<feature type="transmembrane region" description="Helical" evidence="5">
    <location>
        <begin position="343"/>
        <end position="362"/>
    </location>
</feature>
<feature type="transmembrane region" description="Helical" evidence="5">
    <location>
        <begin position="39"/>
        <end position="58"/>
    </location>
</feature>
<feature type="transmembrane region" description="Helical" evidence="5">
    <location>
        <begin position="194"/>
        <end position="213"/>
    </location>
</feature>
<evidence type="ECO:0000313" key="8">
    <source>
        <dbReference type="Proteomes" id="UP001576776"/>
    </source>
</evidence>